<evidence type="ECO:0000313" key="4">
    <source>
        <dbReference type="Proteomes" id="UP001557470"/>
    </source>
</evidence>
<evidence type="ECO:0000313" key="3">
    <source>
        <dbReference type="EMBL" id="KAL0966465.1"/>
    </source>
</evidence>
<dbReference type="InterPro" id="IPR001811">
    <property type="entry name" value="Chemokine_IL8-like_dom"/>
</dbReference>
<protein>
    <recommendedName>
        <fullName evidence="2">Chemokine interleukin-8-like domain-containing protein</fullName>
    </recommendedName>
</protein>
<dbReference type="Pfam" id="PF00048">
    <property type="entry name" value="IL8"/>
    <property type="match status" value="1"/>
</dbReference>
<dbReference type="GO" id="GO:0005125">
    <property type="term" value="F:cytokine activity"/>
    <property type="evidence" value="ECO:0007669"/>
    <property type="project" value="UniProtKB-KW"/>
</dbReference>
<keyword evidence="1" id="KW-0202">Cytokine</keyword>
<dbReference type="Gene3D" id="2.40.50.40">
    <property type="match status" value="1"/>
</dbReference>
<dbReference type="SUPFAM" id="SSF54117">
    <property type="entry name" value="Interleukin 8-like chemokines"/>
    <property type="match status" value="1"/>
</dbReference>
<dbReference type="PANTHER" id="PTHR12015">
    <property type="entry name" value="SMALL INDUCIBLE CYTOKINE A"/>
    <property type="match status" value="1"/>
</dbReference>
<dbReference type="InterPro" id="IPR036048">
    <property type="entry name" value="Interleukin_8-like_sf"/>
</dbReference>
<dbReference type="Proteomes" id="UP001557470">
    <property type="component" value="Unassembled WGS sequence"/>
</dbReference>
<dbReference type="SMART" id="SM00199">
    <property type="entry name" value="SCY"/>
    <property type="match status" value="1"/>
</dbReference>
<dbReference type="AlphaFoldDB" id="A0ABD0W605"/>
<dbReference type="EMBL" id="JAGEUA010000009">
    <property type="protein sequence ID" value="KAL0966465.1"/>
    <property type="molecule type" value="Genomic_DNA"/>
</dbReference>
<reference evidence="3 4" key="1">
    <citation type="submission" date="2024-06" db="EMBL/GenBank/DDBJ databases">
        <authorList>
            <person name="Pan Q."/>
            <person name="Wen M."/>
            <person name="Jouanno E."/>
            <person name="Zahm M."/>
            <person name="Klopp C."/>
            <person name="Cabau C."/>
            <person name="Louis A."/>
            <person name="Berthelot C."/>
            <person name="Parey E."/>
            <person name="Roest Crollius H."/>
            <person name="Montfort J."/>
            <person name="Robinson-Rechavi M."/>
            <person name="Bouchez O."/>
            <person name="Lampietro C."/>
            <person name="Lopez Roques C."/>
            <person name="Donnadieu C."/>
            <person name="Postlethwait J."/>
            <person name="Bobe J."/>
            <person name="Verreycken H."/>
            <person name="Guiguen Y."/>
        </authorList>
    </citation>
    <scope>NUCLEOTIDE SEQUENCE [LARGE SCALE GENOMIC DNA]</scope>
    <source>
        <strain evidence="3">Up_M1</strain>
        <tissue evidence="3">Testis</tissue>
    </source>
</reference>
<evidence type="ECO:0000259" key="2">
    <source>
        <dbReference type="SMART" id="SM00199"/>
    </source>
</evidence>
<dbReference type="PANTHER" id="PTHR12015:SF190">
    <property type="entry name" value="C-C MOTIF CHEMOKINE"/>
    <property type="match status" value="1"/>
</dbReference>
<name>A0ABD0W605_UMBPY</name>
<evidence type="ECO:0000256" key="1">
    <source>
        <dbReference type="ARBA" id="ARBA00022514"/>
    </source>
</evidence>
<comment type="caution">
    <text evidence="3">The sequence shown here is derived from an EMBL/GenBank/DDBJ whole genome shotgun (WGS) entry which is preliminary data.</text>
</comment>
<gene>
    <name evidence="3" type="ORF">UPYG_G00295600</name>
</gene>
<feature type="domain" description="Chemokine interleukin-8-like" evidence="2">
    <location>
        <begin position="2"/>
        <end position="60"/>
    </location>
</feature>
<sequence>MTCCKSYSSGRLTIDRICGYSIQTITGPCNINAIIFHSVKGKHICVDPKQVWVMATVRKLREKAERLNKKRTHSIVFN</sequence>
<accession>A0ABD0W605</accession>
<dbReference type="GO" id="GO:0005615">
    <property type="term" value="C:extracellular space"/>
    <property type="evidence" value="ECO:0007669"/>
    <property type="project" value="UniProtKB-KW"/>
</dbReference>
<keyword evidence="4" id="KW-1185">Reference proteome</keyword>
<dbReference type="InterPro" id="IPR039809">
    <property type="entry name" value="Chemokine_b/g/d"/>
</dbReference>
<organism evidence="3 4">
    <name type="scientific">Umbra pygmaea</name>
    <name type="common">Eastern mudminnow</name>
    <dbReference type="NCBI Taxonomy" id="75934"/>
    <lineage>
        <taxon>Eukaryota</taxon>
        <taxon>Metazoa</taxon>
        <taxon>Chordata</taxon>
        <taxon>Craniata</taxon>
        <taxon>Vertebrata</taxon>
        <taxon>Euteleostomi</taxon>
        <taxon>Actinopterygii</taxon>
        <taxon>Neopterygii</taxon>
        <taxon>Teleostei</taxon>
        <taxon>Protacanthopterygii</taxon>
        <taxon>Esociformes</taxon>
        <taxon>Umbridae</taxon>
        <taxon>Umbra</taxon>
    </lineage>
</organism>
<proteinExistence type="predicted"/>